<dbReference type="Proteomes" id="UP000733379">
    <property type="component" value="Unassembled WGS sequence"/>
</dbReference>
<dbReference type="InterPro" id="IPR000182">
    <property type="entry name" value="GNAT_dom"/>
</dbReference>
<organism evidence="4 5">
    <name type="scientific">Nocardia albiluteola</name>
    <dbReference type="NCBI Taxonomy" id="2842303"/>
    <lineage>
        <taxon>Bacteria</taxon>
        <taxon>Bacillati</taxon>
        <taxon>Actinomycetota</taxon>
        <taxon>Actinomycetes</taxon>
        <taxon>Mycobacteriales</taxon>
        <taxon>Nocardiaceae</taxon>
        <taxon>Nocardia</taxon>
    </lineage>
</organism>
<dbReference type="Gene3D" id="3.40.630.30">
    <property type="match status" value="1"/>
</dbReference>
<proteinExistence type="predicted"/>
<dbReference type="PANTHER" id="PTHR43877:SF2">
    <property type="entry name" value="AMINOALKYLPHOSPHONATE N-ACETYLTRANSFERASE-RELATED"/>
    <property type="match status" value="1"/>
</dbReference>
<evidence type="ECO:0000256" key="1">
    <source>
        <dbReference type="ARBA" id="ARBA00022679"/>
    </source>
</evidence>
<evidence type="ECO:0000256" key="2">
    <source>
        <dbReference type="ARBA" id="ARBA00023315"/>
    </source>
</evidence>
<keyword evidence="5" id="KW-1185">Reference proteome</keyword>
<sequence length="157" mass="17317">MIVRQVGTQDWETVRTARLAALAGSPPGTFATLLEEAQDWDEQHWRDWAARRTMFVAESDAGVIGCVAGTSEGEVAVMVSMFVAAEARGTGTSDLLIEAVTSWARAGGHAELRLWVVEGNTPAEKLYRRLGFVPTGHYRETRVHAPDREYQMALSLR</sequence>
<comment type="caution">
    <text evidence="4">The sequence shown here is derived from an EMBL/GenBank/DDBJ whole genome shotgun (WGS) entry which is preliminary data.</text>
</comment>
<evidence type="ECO:0000313" key="5">
    <source>
        <dbReference type="Proteomes" id="UP000733379"/>
    </source>
</evidence>
<dbReference type="PROSITE" id="PS51186">
    <property type="entry name" value="GNAT"/>
    <property type="match status" value="1"/>
</dbReference>
<protein>
    <submittedName>
        <fullName evidence="4">GNAT family N-acetyltransferase</fullName>
    </submittedName>
</protein>
<accession>A0ABS6BDP9</accession>
<evidence type="ECO:0000313" key="4">
    <source>
        <dbReference type="EMBL" id="MBU3067601.1"/>
    </source>
</evidence>
<dbReference type="CDD" id="cd04301">
    <property type="entry name" value="NAT_SF"/>
    <property type="match status" value="1"/>
</dbReference>
<gene>
    <name evidence="4" type="ORF">KO481_39540</name>
</gene>
<keyword evidence="1" id="KW-0808">Transferase</keyword>
<reference evidence="4 5" key="1">
    <citation type="submission" date="2021-06" db="EMBL/GenBank/DDBJ databases">
        <title>Actinomycetes sequencing.</title>
        <authorList>
            <person name="Shan Q."/>
        </authorList>
    </citation>
    <scope>NUCLEOTIDE SEQUENCE [LARGE SCALE GENOMIC DNA]</scope>
    <source>
        <strain evidence="4 5">NEAU-G5</strain>
    </source>
</reference>
<dbReference type="SUPFAM" id="SSF55729">
    <property type="entry name" value="Acyl-CoA N-acyltransferases (Nat)"/>
    <property type="match status" value="1"/>
</dbReference>
<dbReference type="Pfam" id="PF00583">
    <property type="entry name" value="Acetyltransf_1"/>
    <property type="match status" value="1"/>
</dbReference>
<dbReference type="PANTHER" id="PTHR43877">
    <property type="entry name" value="AMINOALKYLPHOSPHONATE N-ACETYLTRANSFERASE-RELATED-RELATED"/>
    <property type="match status" value="1"/>
</dbReference>
<evidence type="ECO:0000259" key="3">
    <source>
        <dbReference type="PROSITE" id="PS51186"/>
    </source>
</evidence>
<feature type="domain" description="N-acetyltransferase" evidence="3">
    <location>
        <begin position="1"/>
        <end position="157"/>
    </location>
</feature>
<keyword evidence="2" id="KW-0012">Acyltransferase</keyword>
<dbReference type="RefSeq" id="WP_215923679.1">
    <property type="nucleotide sequence ID" value="NZ_JAHKNI010000023.1"/>
</dbReference>
<dbReference type="InterPro" id="IPR016181">
    <property type="entry name" value="Acyl_CoA_acyltransferase"/>
</dbReference>
<dbReference type="EMBL" id="JAHKNI010000023">
    <property type="protein sequence ID" value="MBU3067601.1"/>
    <property type="molecule type" value="Genomic_DNA"/>
</dbReference>
<name>A0ABS6BDP9_9NOCA</name>
<dbReference type="InterPro" id="IPR050832">
    <property type="entry name" value="Bact_Acetyltransf"/>
</dbReference>